<keyword evidence="2" id="KW-1185">Reference proteome</keyword>
<evidence type="ECO:0000313" key="1">
    <source>
        <dbReference type="EMBL" id="RZC51555.1"/>
    </source>
</evidence>
<dbReference type="STRING" id="3469.A0A4Y7IVW9"/>
<name>A0A4Y7IVW9_PAPSO</name>
<gene>
    <name evidence="1" type="ORF">C5167_019980</name>
</gene>
<evidence type="ECO:0000313" key="2">
    <source>
        <dbReference type="Proteomes" id="UP000316621"/>
    </source>
</evidence>
<dbReference type="Gramene" id="RZC51555">
    <property type="protein sequence ID" value="RZC51555"/>
    <property type="gene ID" value="C5167_019980"/>
</dbReference>
<protein>
    <submittedName>
        <fullName evidence="1">Uncharacterized protein</fullName>
    </submittedName>
</protein>
<dbReference type="AlphaFoldDB" id="A0A4Y7IVW9"/>
<organism evidence="1 2">
    <name type="scientific">Papaver somniferum</name>
    <name type="common">Opium poppy</name>
    <dbReference type="NCBI Taxonomy" id="3469"/>
    <lineage>
        <taxon>Eukaryota</taxon>
        <taxon>Viridiplantae</taxon>
        <taxon>Streptophyta</taxon>
        <taxon>Embryophyta</taxon>
        <taxon>Tracheophyta</taxon>
        <taxon>Spermatophyta</taxon>
        <taxon>Magnoliopsida</taxon>
        <taxon>Ranunculales</taxon>
        <taxon>Papaveraceae</taxon>
        <taxon>Papaveroideae</taxon>
        <taxon>Papaver</taxon>
    </lineage>
</organism>
<feature type="non-terminal residue" evidence="1">
    <location>
        <position position="127"/>
    </location>
</feature>
<proteinExistence type="predicted"/>
<reference evidence="1 2" key="1">
    <citation type="journal article" date="2018" name="Science">
        <title>The opium poppy genome and morphinan production.</title>
        <authorList>
            <person name="Guo L."/>
            <person name="Winzer T."/>
            <person name="Yang X."/>
            <person name="Li Y."/>
            <person name="Ning Z."/>
            <person name="He Z."/>
            <person name="Teodor R."/>
            <person name="Lu Y."/>
            <person name="Bowser T.A."/>
            <person name="Graham I.A."/>
            <person name="Ye K."/>
        </authorList>
    </citation>
    <scope>NUCLEOTIDE SEQUENCE [LARGE SCALE GENOMIC DNA]</scope>
    <source>
        <strain evidence="2">cv. HN1</strain>
        <tissue evidence="1">Leaves</tissue>
    </source>
</reference>
<sequence>YNCWKQQPSLFQSSKRWAASERRNLLYQDYTSKGLTTFFGESLFGSSNTSSNQITRKQTRTAAHSENCWRNRVFFDGWMGRQLHALHAYCWEESSGPLDDGGISEEVMNELDKTRCGILVGSGMGGT</sequence>
<feature type="non-terminal residue" evidence="1">
    <location>
        <position position="1"/>
    </location>
</feature>
<dbReference type="EMBL" id="CM010716">
    <property type="protein sequence ID" value="RZC51555.1"/>
    <property type="molecule type" value="Genomic_DNA"/>
</dbReference>
<dbReference type="Proteomes" id="UP000316621">
    <property type="component" value="Chromosome 2"/>
</dbReference>
<accession>A0A4Y7IVW9</accession>